<dbReference type="PANTHER" id="PTHR43685">
    <property type="entry name" value="GLYCOSYLTRANSFERASE"/>
    <property type="match status" value="1"/>
</dbReference>
<feature type="domain" description="Glycosyltransferase 2-like" evidence="1">
    <location>
        <begin position="5"/>
        <end position="167"/>
    </location>
</feature>
<dbReference type="InterPro" id="IPR050834">
    <property type="entry name" value="Glycosyltransf_2"/>
</dbReference>
<dbReference type="Proteomes" id="UP001262754">
    <property type="component" value="Unassembled WGS sequence"/>
</dbReference>
<dbReference type="Pfam" id="PF00535">
    <property type="entry name" value="Glycos_transf_2"/>
    <property type="match status" value="1"/>
</dbReference>
<evidence type="ECO:0000259" key="1">
    <source>
        <dbReference type="Pfam" id="PF00535"/>
    </source>
</evidence>
<name>A0ABU1MXD8_9CAUL</name>
<protein>
    <submittedName>
        <fullName evidence="2">Glycosyltransferase involved in cell wall biosynthesis</fullName>
    </submittedName>
</protein>
<dbReference type="InterPro" id="IPR001173">
    <property type="entry name" value="Glyco_trans_2-like"/>
</dbReference>
<keyword evidence="3" id="KW-1185">Reference proteome</keyword>
<proteinExistence type="predicted"/>
<organism evidence="2 3">
    <name type="scientific">Caulobacter rhizosphaerae</name>
    <dbReference type="NCBI Taxonomy" id="2010972"/>
    <lineage>
        <taxon>Bacteria</taxon>
        <taxon>Pseudomonadati</taxon>
        <taxon>Pseudomonadota</taxon>
        <taxon>Alphaproteobacteria</taxon>
        <taxon>Caulobacterales</taxon>
        <taxon>Caulobacteraceae</taxon>
        <taxon>Caulobacter</taxon>
    </lineage>
</organism>
<dbReference type="RefSeq" id="WP_310030576.1">
    <property type="nucleotide sequence ID" value="NZ_JAVDRL010000004.1"/>
</dbReference>
<evidence type="ECO:0000313" key="2">
    <source>
        <dbReference type="EMBL" id="MDR6530840.1"/>
    </source>
</evidence>
<comment type="caution">
    <text evidence="2">The sequence shown here is derived from an EMBL/GenBank/DDBJ whole genome shotgun (WGS) entry which is preliminary data.</text>
</comment>
<dbReference type="Gene3D" id="3.90.550.10">
    <property type="entry name" value="Spore Coat Polysaccharide Biosynthesis Protein SpsA, Chain A"/>
    <property type="match status" value="1"/>
</dbReference>
<accession>A0ABU1MXD8</accession>
<dbReference type="EMBL" id="JAVDRL010000004">
    <property type="protein sequence ID" value="MDR6530840.1"/>
    <property type="molecule type" value="Genomic_DNA"/>
</dbReference>
<gene>
    <name evidence="2" type="ORF">J2800_001579</name>
</gene>
<dbReference type="InterPro" id="IPR029044">
    <property type="entry name" value="Nucleotide-diphossugar_trans"/>
</dbReference>
<evidence type="ECO:0000313" key="3">
    <source>
        <dbReference type="Proteomes" id="UP001262754"/>
    </source>
</evidence>
<dbReference type="SUPFAM" id="SSF53448">
    <property type="entry name" value="Nucleotide-diphospho-sugar transferases"/>
    <property type="match status" value="1"/>
</dbReference>
<reference evidence="2 3" key="1">
    <citation type="submission" date="2023-07" db="EMBL/GenBank/DDBJ databases">
        <title>Sorghum-associated microbial communities from plants grown in Nebraska, USA.</title>
        <authorList>
            <person name="Schachtman D."/>
        </authorList>
    </citation>
    <scope>NUCLEOTIDE SEQUENCE [LARGE SCALE GENOMIC DNA]</scope>
    <source>
        <strain evidence="2 3">DS2154</strain>
    </source>
</reference>
<sequence>MTKVSVVCCFYNRPQAVRPTLYGLKNQTLEDFEAIIADDGSSDETAAVLREVLAEMSDPRFRLVTREKNIGLTRGLIEGVRQAKSPYVAIHDAGDVSLPRRLEAQAGLLDAEPEVVVVGSHYVNYIEAMNLYRVRTPDAGSKSAEDLIDDTTFTHGEVMFRRAAYEKAGGYRAEFRMSQDNDLWLRMRHLGRFGTVPEPLYIRAVDFGGISFNPATVARQSAYYMLGKKIARGTVDETEVLSRLAAGEAITDVLPIDDPDVQKQLSKVAIRSALFGSPEAGRQIARDYLVPSPRNRMIRTGLGLLAAPWGGPALAQLRKAMGVKSGRPEGWPKASVAP</sequence>
<dbReference type="PANTHER" id="PTHR43685:SF2">
    <property type="entry name" value="GLYCOSYLTRANSFERASE 2-LIKE DOMAIN-CONTAINING PROTEIN"/>
    <property type="match status" value="1"/>
</dbReference>